<dbReference type="Proteomes" id="UP000198406">
    <property type="component" value="Unassembled WGS sequence"/>
</dbReference>
<gene>
    <name evidence="2" type="ORF">FisN_16Hu190</name>
</gene>
<organism evidence="2 3">
    <name type="scientific">Fistulifera solaris</name>
    <name type="common">Oleaginous diatom</name>
    <dbReference type="NCBI Taxonomy" id="1519565"/>
    <lineage>
        <taxon>Eukaryota</taxon>
        <taxon>Sar</taxon>
        <taxon>Stramenopiles</taxon>
        <taxon>Ochrophyta</taxon>
        <taxon>Bacillariophyta</taxon>
        <taxon>Bacillariophyceae</taxon>
        <taxon>Bacillariophycidae</taxon>
        <taxon>Naviculales</taxon>
        <taxon>Naviculaceae</taxon>
        <taxon>Fistulifera</taxon>
    </lineage>
</organism>
<dbReference type="AlphaFoldDB" id="A0A1Z5KTN1"/>
<name>A0A1Z5KTN1_FISSO</name>
<evidence type="ECO:0000256" key="1">
    <source>
        <dbReference type="SAM" id="MobiDB-lite"/>
    </source>
</evidence>
<comment type="caution">
    <text evidence="2">The sequence shown here is derived from an EMBL/GenBank/DDBJ whole genome shotgun (WGS) entry which is preliminary data.</text>
</comment>
<keyword evidence="3" id="KW-1185">Reference proteome</keyword>
<dbReference type="EMBL" id="BDSP01000289">
    <property type="protein sequence ID" value="GAX29371.1"/>
    <property type="molecule type" value="Genomic_DNA"/>
</dbReference>
<protein>
    <submittedName>
        <fullName evidence="2">Uncharacterized protein</fullName>
    </submittedName>
</protein>
<feature type="compositionally biased region" description="Basic and acidic residues" evidence="1">
    <location>
        <begin position="188"/>
        <end position="202"/>
    </location>
</feature>
<evidence type="ECO:0000313" key="2">
    <source>
        <dbReference type="EMBL" id="GAX29371.1"/>
    </source>
</evidence>
<accession>A0A1Z5KTN1</accession>
<reference evidence="2 3" key="1">
    <citation type="journal article" date="2015" name="Plant Cell">
        <title>Oil accumulation by the oleaginous diatom Fistulifera solaris as revealed by the genome and transcriptome.</title>
        <authorList>
            <person name="Tanaka T."/>
            <person name="Maeda Y."/>
            <person name="Veluchamy A."/>
            <person name="Tanaka M."/>
            <person name="Abida H."/>
            <person name="Marechal E."/>
            <person name="Bowler C."/>
            <person name="Muto M."/>
            <person name="Sunaga Y."/>
            <person name="Tanaka M."/>
            <person name="Yoshino T."/>
            <person name="Taniguchi T."/>
            <person name="Fukuda Y."/>
            <person name="Nemoto M."/>
            <person name="Matsumoto M."/>
            <person name="Wong P.S."/>
            <person name="Aburatani S."/>
            <person name="Fujibuchi W."/>
        </authorList>
    </citation>
    <scope>NUCLEOTIDE SEQUENCE [LARGE SCALE GENOMIC DNA]</scope>
    <source>
        <strain evidence="2 3">JPCC DA0580</strain>
    </source>
</reference>
<sequence length="418" mass="46780">MRVIAFVSQMCLCFSFVQQSFIRRSAIFVQLEDFSAGTIREARPFRVGEKNAEGKKISENASFLKPPPPLDVQPMEPKPIAPLQSEIEAARKRKHAEALKKELEAMEKRIVQRKEDAWREARQKRAILLQEEAALAEAEKKRAAAEAEVKRLVAEKSDTVKNEEAAQRAEAASLQADAEEEVAASRAQKAEEEAYEAQRRSEKAQQEVEEFRRKAKKDLDEARRQAQEYADKAKLEREQTVAKIIQPEAETELEAAKLENGNVDVVTKSEAVLAGKEQGNPLVASKENLIEQTELVNSSDPVEETLSLAIEKLDQSDPPLLPLGIIESTEPFTSPISASTVRIATSDVGVAALPFAAFVGGTIAFRNHRIKQQLERHVTLRELSKERIEELAEEDSNRMQFFFWASITTAFGMATLQL</sequence>
<proteinExistence type="predicted"/>
<feature type="region of interest" description="Disordered" evidence="1">
    <location>
        <begin position="173"/>
        <end position="202"/>
    </location>
</feature>
<evidence type="ECO:0000313" key="3">
    <source>
        <dbReference type="Proteomes" id="UP000198406"/>
    </source>
</evidence>
<dbReference type="InParanoid" id="A0A1Z5KTN1"/>